<dbReference type="AlphaFoldDB" id="A0A5E6W4G7"/>
<dbReference type="RefSeq" id="WP_150582356.1">
    <property type="nucleotide sequence ID" value="NZ_CABVGX010000047.1"/>
</dbReference>
<sequence>MGALPDRQVFEEAAGWYVQFQAEPPTPAQQLAWQRWVDSNPAHLAAWNQLEQMQRHLGAMPRDVARHALNPVQNRRQMLKLLLVLAGTGYVGWHAQQYTAMGNAWADYSTKVGQRRNIVLADGTHLHLNTRTAVDVLFDGQQRLIRLRSGEIFVRTGKLGDQRPLFVETREGRVQALGTRFSVQQLSGATRVGVLEDQVKVLPSGHSSGSRVLKAGEGVDFSSEALAVIHPYGSSQVAWINGQLIVLDTPLGKVLREIGRYRSGILQCDEGAAQLRVSGTFRLDSTDAVLANLQASLPISVRYFTRYWVSVSQSGSTS</sequence>
<dbReference type="PANTHER" id="PTHR30273">
    <property type="entry name" value="PERIPLASMIC SIGNAL SENSOR AND SIGMA FACTOR ACTIVATOR FECR-RELATED"/>
    <property type="match status" value="1"/>
</dbReference>
<evidence type="ECO:0000259" key="2">
    <source>
        <dbReference type="Pfam" id="PF16220"/>
    </source>
</evidence>
<dbReference type="OrthoDB" id="1099576at2"/>
<reference evidence="3 4" key="1">
    <citation type="submission" date="2019-09" db="EMBL/GenBank/DDBJ databases">
        <authorList>
            <person name="Chandra G."/>
            <person name="Truman W A."/>
        </authorList>
    </citation>
    <scope>NUCLEOTIDE SEQUENCE [LARGE SCALE GENOMIC DNA]</scope>
    <source>
        <strain evidence="3">PS645</strain>
    </source>
</reference>
<evidence type="ECO:0000259" key="1">
    <source>
        <dbReference type="Pfam" id="PF04773"/>
    </source>
</evidence>
<proteinExistence type="predicted"/>
<organism evidence="3 4">
    <name type="scientific">Pseudomonas fluorescens</name>
    <dbReference type="NCBI Taxonomy" id="294"/>
    <lineage>
        <taxon>Bacteria</taxon>
        <taxon>Pseudomonadati</taxon>
        <taxon>Pseudomonadota</taxon>
        <taxon>Gammaproteobacteria</taxon>
        <taxon>Pseudomonadales</taxon>
        <taxon>Pseudomonadaceae</taxon>
        <taxon>Pseudomonas</taxon>
    </lineage>
</organism>
<evidence type="ECO:0000313" key="3">
    <source>
        <dbReference type="EMBL" id="VVN23579.1"/>
    </source>
</evidence>
<dbReference type="Pfam" id="PF16220">
    <property type="entry name" value="DUF4880"/>
    <property type="match status" value="1"/>
</dbReference>
<dbReference type="Pfam" id="PF04773">
    <property type="entry name" value="FecR"/>
    <property type="match status" value="1"/>
</dbReference>
<dbReference type="Gene3D" id="2.60.120.1440">
    <property type="match status" value="1"/>
</dbReference>
<dbReference type="EMBL" id="CABVGX010000047">
    <property type="protein sequence ID" value="VVN23579.1"/>
    <property type="molecule type" value="Genomic_DNA"/>
</dbReference>
<accession>A0A5E6W4G7</accession>
<dbReference type="Gene3D" id="3.55.50.30">
    <property type="match status" value="1"/>
</dbReference>
<name>A0A5E6W4G7_PSEFL</name>
<feature type="domain" description="FecR N-terminal" evidence="2">
    <location>
        <begin position="11"/>
        <end position="53"/>
    </location>
</feature>
<dbReference type="InterPro" id="IPR006860">
    <property type="entry name" value="FecR"/>
</dbReference>
<protein>
    <submittedName>
        <fullName evidence="3">Protein FecR</fullName>
    </submittedName>
</protein>
<dbReference type="PANTHER" id="PTHR30273:SF2">
    <property type="entry name" value="PROTEIN FECR"/>
    <property type="match status" value="1"/>
</dbReference>
<dbReference type="GO" id="GO:0016989">
    <property type="term" value="F:sigma factor antagonist activity"/>
    <property type="evidence" value="ECO:0007669"/>
    <property type="project" value="TreeGrafter"/>
</dbReference>
<evidence type="ECO:0000313" key="4">
    <source>
        <dbReference type="Proteomes" id="UP000325607"/>
    </source>
</evidence>
<dbReference type="Proteomes" id="UP000325607">
    <property type="component" value="Unassembled WGS sequence"/>
</dbReference>
<gene>
    <name evidence="3" type="primary">fecR_6</name>
    <name evidence="3" type="ORF">PS645_04446</name>
</gene>
<dbReference type="PIRSF" id="PIRSF018266">
    <property type="entry name" value="FecR"/>
    <property type="match status" value="1"/>
</dbReference>
<dbReference type="InterPro" id="IPR032623">
    <property type="entry name" value="FecR_N"/>
</dbReference>
<dbReference type="InterPro" id="IPR012373">
    <property type="entry name" value="Ferrdict_sens_TM"/>
</dbReference>
<feature type="domain" description="FecR protein" evidence="1">
    <location>
        <begin position="107"/>
        <end position="200"/>
    </location>
</feature>